<dbReference type="GO" id="GO:0032259">
    <property type="term" value="P:methylation"/>
    <property type="evidence" value="ECO:0007669"/>
    <property type="project" value="UniProtKB-KW"/>
</dbReference>
<evidence type="ECO:0000259" key="14">
    <source>
        <dbReference type="Pfam" id="PF01717"/>
    </source>
</evidence>
<dbReference type="InterPro" id="IPR013215">
    <property type="entry name" value="Cbl-indep_Met_Synth_N"/>
</dbReference>
<feature type="binding site" evidence="10">
    <location>
        <position position="496"/>
    </location>
    <ligand>
        <name>L-homocysteine</name>
        <dbReference type="ChEBI" id="CHEBI:58199"/>
    </ligand>
</feature>
<evidence type="ECO:0000313" key="17">
    <source>
        <dbReference type="Proteomes" id="UP000235861"/>
    </source>
</evidence>
<feature type="binding site" evidence="10">
    <location>
        <position position="677"/>
    </location>
    <ligand>
        <name>Zn(2+)</name>
        <dbReference type="ChEBI" id="CHEBI:29105"/>
        <note>catalytic</note>
    </ligand>
</feature>
<feature type="domain" description="Cobalamin-independent methionine synthase MetE C-terminal/archaeal" evidence="14">
    <location>
        <begin position="438"/>
        <end position="760"/>
    </location>
</feature>
<feature type="binding site" evidence="10">
    <location>
        <position position="655"/>
    </location>
    <ligand>
        <name>Zn(2+)</name>
        <dbReference type="ChEBI" id="CHEBI:29105"/>
        <note>catalytic</note>
    </ligand>
</feature>
<sequence length="767" mass="86121">MGVMTYAHTLGFPRIGAQRELKFALESYWRGETTQAELIAVGKTLRQRHWQAQQQAGVTLLPVGDFAWYDQVLGTSLLVDAVPERHRHVVDGKSETDLDTLFRVARGRAPTGPTAAAAEMTKWFNTNYHYLVPEFSRDQRFKLGWSQLFDEVEEAKALGLPVKAVLLGPLSYLWLGKEKESGFSRLELLDRLLIVYQEILAKLSAQGVEWVQIDEPALTLDLPDEWRLAYLNAYQRLSGPSKLLLTTYFGSVAHQRDIITSLKVDGLHLDLVAAPEQLETLVPHLPAQWVISAGVINGRNVWRANLAKLAPTLKTLKTKLGERLWIGSSCSLLHSPVDLSLEQELDAQTRSWFAFAVQKCYELGLLAAYLDSNARDGSQIDKIIAYSQPIVDRESDLRVHKLAVRSRLASLTNSDFDRHSPYPVRAELQRADLKLPLLPTTTIGSFPQTSQIRVLRQDWRAGRIDDRVYEAGIQAQIKDAIERQEAIGLDVLVHGEAERNDMVEYFGELLDGFAITRFGWVQSYGSRCVKPPVITRDIDRPAPMTLAWTQFAQSLTDKPVKGMLTGPVTILCWSFPREDVSREQSALQIGLAIRDEVADLEAAGIKIIQIDEPAIREGLPLRKQDHQTYLDWAVRAFRLSASPVADSTQIHTHMCYSDFNLIIEAVAALDADVITIETSRSQMQLLGAFERFNYPNEIGPGVYDIHSPNVPNQGWIEGLIRKAAQQIPVERLWVNPDCGLKTRGWEETEAALKVMVNATRALRAELA</sequence>
<dbReference type="GO" id="GO:0008270">
    <property type="term" value="F:zinc ion binding"/>
    <property type="evidence" value="ECO:0007669"/>
    <property type="project" value="InterPro"/>
</dbReference>
<dbReference type="OrthoDB" id="244285at2"/>
<feature type="binding site" evidence="10 11">
    <location>
        <begin position="443"/>
        <end position="445"/>
    </location>
    <ligand>
        <name>L-homocysteine</name>
        <dbReference type="ChEBI" id="CHEBI:58199"/>
    </ligand>
</feature>
<protein>
    <recommendedName>
        <fullName evidence="10">5-methyltetrahydropteroyltriglutamate--homocysteine methyltransferase</fullName>
        <ecNumber evidence="10">2.1.1.14</ecNumber>
    </recommendedName>
    <alternativeName>
        <fullName evidence="10">Cobalamin-independent methionine synthase</fullName>
    </alternativeName>
    <alternativeName>
        <fullName evidence="10">Methionine synthase, vitamin-B12 independent isozyme</fullName>
    </alternativeName>
</protein>
<comment type="cofactor">
    <cofactor evidence="10">
        <name>Zn(2+)</name>
        <dbReference type="ChEBI" id="CHEBI:29105"/>
    </cofactor>
    <text evidence="10">Binds 1 zinc ion per subunit.</text>
</comment>
<dbReference type="AlphaFoldDB" id="A0A2H9U057"/>
<dbReference type="EMBL" id="PGGC01000240">
    <property type="protein sequence ID" value="PJG57401.1"/>
    <property type="molecule type" value="Genomic_DNA"/>
</dbReference>
<feature type="binding site" evidence="10 11">
    <location>
        <position position="573"/>
    </location>
    <ligand>
        <name>5-methyltetrahydropteroyltri-L-glutamate</name>
        <dbReference type="ChEBI" id="CHEBI:58207"/>
    </ligand>
</feature>
<evidence type="ECO:0000256" key="4">
    <source>
        <dbReference type="ARBA" id="ARBA00022603"/>
    </source>
</evidence>
<keyword evidence="6 10" id="KW-0808">Transferase</keyword>
<feature type="binding site" evidence="10">
    <location>
        <position position="617"/>
    </location>
    <ligand>
        <name>5-methyltetrahydropteroyltri-L-glutamate</name>
        <dbReference type="ChEBI" id="CHEBI:58207"/>
    </ligand>
</feature>
<feature type="binding site" evidence="10 11">
    <location>
        <position position="611"/>
    </location>
    <ligand>
        <name>L-methionine</name>
        <dbReference type="ChEBI" id="CHEBI:57844"/>
    </ligand>
</feature>
<evidence type="ECO:0000256" key="12">
    <source>
        <dbReference type="PIRSR" id="PIRSR000382-2"/>
    </source>
</evidence>
<evidence type="ECO:0000256" key="10">
    <source>
        <dbReference type="HAMAP-Rule" id="MF_00172"/>
    </source>
</evidence>
<dbReference type="GO" id="GO:0009086">
    <property type="term" value="P:methionine biosynthetic process"/>
    <property type="evidence" value="ECO:0007669"/>
    <property type="project" value="UniProtKB-UniRule"/>
</dbReference>
<keyword evidence="4 10" id="KW-0489">Methyltransferase</keyword>
<proteinExistence type="inferred from homology"/>
<feature type="binding site" evidence="10">
    <location>
        <position position="738"/>
    </location>
    <ligand>
        <name>Zn(2+)</name>
        <dbReference type="ChEBI" id="CHEBI:29105"/>
        <note>catalytic</note>
    </ligand>
</feature>
<dbReference type="CDD" id="cd03312">
    <property type="entry name" value="CIMS_N_terminal_like"/>
    <property type="match status" value="1"/>
</dbReference>
<evidence type="ECO:0000256" key="7">
    <source>
        <dbReference type="ARBA" id="ARBA00022723"/>
    </source>
</evidence>
<evidence type="ECO:0000256" key="1">
    <source>
        <dbReference type="ARBA" id="ARBA00002777"/>
    </source>
</evidence>
<evidence type="ECO:0000256" key="13">
    <source>
        <dbReference type="PIRSR" id="PIRSR000382-3"/>
    </source>
</evidence>
<reference evidence="16 17" key="1">
    <citation type="submission" date="2017-11" db="EMBL/GenBank/DDBJ databases">
        <title>Draft genome sequence of environmental isolate Aeromonas cavernicola sp. nov. MDC 2508.</title>
        <authorList>
            <person name="Colston S.M."/>
            <person name="Navarro A."/>
            <person name="Martinez-Murcia A.J."/>
            <person name="Graf J."/>
        </authorList>
    </citation>
    <scope>NUCLEOTIDE SEQUENCE [LARGE SCALE GENOMIC DNA]</scope>
    <source>
        <strain evidence="16 17">MDC 2508</strain>
    </source>
</reference>
<evidence type="ECO:0000256" key="8">
    <source>
        <dbReference type="ARBA" id="ARBA00022833"/>
    </source>
</evidence>
<feature type="binding site" evidence="11">
    <location>
        <position position="22"/>
    </location>
    <ligand>
        <name>5-methyltetrahydropteroyltri-L-glutamate</name>
        <dbReference type="ChEBI" id="CHEBI:58207"/>
    </ligand>
</feature>
<keyword evidence="9 10" id="KW-0486">Methionine biosynthesis</keyword>
<feature type="binding site" evidence="10 11">
    <location>
        <position position="611"/>
    </location>
    <ligand>
        <name>L-homocysteine</name>
        <dbReference type="ChEBI" id="CHEBI:58199"/>
    </ligand>
</feature>
<dbReference type="PIRSF" id="PIRSF000382">
    <property type="entry name" value="MeTrfase_B12_ind"/>
    <property type="match status" value="1"/>
</dbReference>
<dbReference type="FunFam" id="3.20.20.210:FF:000003">
    <property type="entry name" value="5-methyltetrahydropteroyltriglutamate--homocysteine methyltransferase"/>
    <property type="match status" value="1"/>
</dbReference>
<accession>A0A2H9U057</accession>
<keyword evidence="17" id="KW-1185">Reference proteome</keyword>
<evidence type="ECO:0000259" key="15">
    <source>
        <dbReference type="Pfam" id="PF08267"/>
    </source>
</evidence>
<feature type="binding site" evidence="10">
    <location>
        <position position="653"/>
    </location>
    <ligand>
        <name>Zn(2+)</name>
        <dbReference type="ChEBI" id="CHEBI:29105"/>
        <note>catalytic</note>
    </ligand>
</feature>
<feature type="domain" description="Cobalamin-independent methionine synthase MetE N-terminal" evidence="15">
    <location>
        <begin position="7"/>
        <end position="319"/>
    </location>
</feature>
<keyword evidence="7 10" id="KW-0479">Metal-binding</keyword>
<comment type="similarity">
    <text evidence="3 10">Belongs to the vitamin-B12 independent methionine synthase family.</text>
</comment>
<feature type="active site" description="Proton donor" evidence="10 13">
    <location>
        <position position="706"/>
    </location>
</feature>
<dbReference type="CDD" id="cd03311">
    <property type="entry name" value="CIMS_C_terminal_like"/>
    <property type="match status" value="1"/>
</dbReference>
<evidence type="ECO:0000256" key="6">
    <source>
        <dbReference type="ARBA" id="ARBA00022679"/>
    </source>
</evidence>
<feature type="binding site" evidence="11">
    <location>
        <position position="127"/>
    </location>
    <ligand>
        <name>5-methyltetrahydropteroyltri-L-glutamate</name>
        <dbReference type="ChEBI" id="CHEBI:58207"/>
    </ligand>
</feature>
<dbReference type="Pfam" id="PF08267">
    <property type="entry name" value="Meth_synt_1"/>
    <property type="match status" value="1"/>
</dbReference>
<dbReference type="NCBIfam" id="TIGR01371">
    <property type="entry name" value="met_syn_B12ind"/>
    <property type="match status" value="1"/>
</dbReference>
<comment type="pathway">
    <text evidence="2 10">Amino-acid biosynthesis; L-methionine biosynthesis via de novo pathway; L-methionine from L-homocysteine (MetE route): step 1/1.</text>
</comment>
<comment type="catalytic activity">
    <reaction evidence="10">
        <text>5-methyltetrahydropteroyltri-L-glutamate + L-homocysteine = tetrahydropteroyltri-L-glutamate + L-methionine</text>
        <dbReference type="Rhea" id="RHEA:21196"/>
        <dbReference type="ChEBI" id="CHEBI:57844"/>
        <dbReference type="ChEBI" id="CHEBI:58140"/>
        <dbReference type="ChEBI" id="CHEBI:58199"/>
        <dbReference type="ChEBI" id="CHEBI:58207"/>
        <dbReference type="EC" id="2.1.1.14"/>
    </reaction>
</comment>
<gene>
    <name evidence="10" type="primary">metE</name>
    <name evidence="16" type="ORF">CUC53_18210</name>
</gene>
<dbReference type="InterPro" id="IPR006276">
    <property type="entry name" value="Cobalamin-indep_Met_synthase"/>
</dbReference>
<dbReference type="InterPro" id="IPR038071">
    <property type="entry name" value="UROD/MetE-like_sf"/>
</dbReference>
<keyword evidence="10" id="KW-0677">Repeat</keyword>
<feature type="binding site" evidence="10">
    <location>
        <position position="122"/>
    </location>
    <ligand>
        <name>5-methyltetrahydropteroyltri-L-glutamate</name>
        <dbReference type="ChEBI" id="CHEBI:58207"/>
    </ligand>
</feature>
<feature type="binding site" evidence="12">
    <location>
        <position position="653"/>
    </location>
    <ligand>
        <name>Zn(2+)</name>
        <dbReference type="ChEBI" id="CHEBI:29105"/>
        <label>1</label>
        <note>catalytic</note>
    </ligand>
</feature>
<dbReference type="PANTHER" id="PTHR30519">
    <property type="entry name" value="5-METHYLTETRAHYDROPTEROYLTRIGLUTAMATE--HOMOCYSTEINE METHYLTRANSFERASE"/>
    <property type="match status" value="1"/>
</dbReference>
<evidence type="ECO:0000256" key="3">
    <source>
        <dbReference type="ARBA" id="ARBA00009553"/>
    </source>
</evidence>
<feature type="binding site" evidence="10">
    <location>
        <begin position="19"/>
        <end position="22"/>
    </location>
    <ligand>
        <name>5-methyltetrahydropteroyltri-L-glutamate</name>
        <dbReference type="ChEBI" id="CHEBI:58207"/>
    </ligand>
</feature>
<evidence type="ECO:0000256" key="5">
    <source>
        <dbReference type="ARBA" id="ARBA00022605"/>
    </source>
</evidence>
<organism evidence="16 17">
    <name type="scientific">Aeromonas cavernicola</name>
    <dbReference type="NCBI Taxonomy" id="1006623"/>
    <lineage>
        <taxon>Bacteria</taxon>
        <taxon>Pseudomonadati</taxon>
        <taxon>Pseudomonadota</taxon>
        <taxon>Gammaproteobacteria</taxon>
        <taxon>Aeromonadales</taxon>
        <taxon>Aeromonadaceae</taxon>
        <taxon>Aeromonas</taxon>
    </lineage>
</organism>
<feature type="binding site" evidence="10 11">
    <location>
        <begin position="527"/>
        <end position="528"/>
    </location>
    <ligand>
        <name>5-methyltetrahydropteroyltri-L-glutamate</name>
        <dbReference type="ChEBI" id="CHEBI:58207"/>
    </ligand>
</feature>
<feature type="binding site" evidence="10 11">
    <location>
        <begin position="443"/>
        <end position="445"/>
    </location>
    <ligand>
        <name>L-methionine</name>
        <dbReference type="ChEBI" id="CHEBI:57844"/>
    </ligand>
</feature>
<dbReference type="Proteomes" id="UP000235861">
    <property type="component" value="Unassembled WGS sequence"/>
</dbReference>
<evidence type="ECO:0000256" key="9">
    <source>
        <dbReference type="ARBA" id="ARBA00023167"/>
    </source>
</evidence>
<dbReference type="InterPro" id="IPR002629">
    <property type="entry name" value="Met_Synth_C/arc"/>
</dbReference>
<dbReference type="GO" id="GO:0003871">
    <property type="term" value="F:5-methyltetrahydropteroyltriglutamate-homocysteine S-methyltransferase activity"/>
    <property type="evidence" value="ECO:0007669"/>
    <property type="project" value="UniProtKB-UniRule"/>
</dbReference>
<comment type="caution">
    <text evidence="16">The sequence shown here is derived from an EMBL/GenBank/DDBJ whole genome shotgun (WGS) entry which is preliminary data.</text>
</comment>
<keyword evidence="5 10" id="KW-0028">Amino-acid biosynthesis</keyword>
<dbReference type="HAMAP" id="MF_00172">
    <property type="entry name" value="Meth_synth"/>
    <property type="match status" value="1"/>
</dbReference>
<dbReference type="NCBIfam" id="NF003556">
    <property type="entry name" value="PRK05222.1"/>
    <property type="match status" value="1"/>
</dbReference>
<dbReference type="Pfam" id="PF01717">
    <property type="entry name" value="Meth_synt_2"/>
    <property type="match status" value="1"/>
</dbReference>
<name>A0A2H9U057_9GAMM</name>
<feature type="binding site" evidence="12">
    <location>
        <position position="738"/>
    </location>
    <ligand>
        <name>Zn(2+)</name>
        <dbReference type="ChEBI" id="CHEBI:29105"/>
        <label>1</label>
        <note>catalytic</note>
    </ligand>
</feature>
<feature type="binding site" evidence="10 11">
    <location>
        <position position="496"/>
    </location>
    <ligand>
        <name>L-methionine</name>
        <dbReference type="ChEBI" id="CHEBI:57844"/>
    </ligand>
</feature>
<dbReference type="SUPFAM" id="SSF51726">
    <property type="entry name" value="UROD/MetE-like"/>
    <property type="match status" value="2"/>
</dbReference>
<evidence type="ECO:0000256" key="11">
    <source>
        <dbReference type="PIRSR" id="PIRSR000382-1"/>
    </source>
</evidence>
<comment type="function">
    <text evidence="1 10">Catalyzes the transfer of a methyl group from 5-methyltetrahydrofolate to homocysteine resulting in methionine formation.</text>
</comment>
<feature type="binding site" evidence="12">
    <location>
        <position position="677"/>
    </location>
    <ligand>
        <name>Zn(2+)</name>
        <dbReference type="ChEBI" id="CHEBI:29105"/>
        <label>1</label>
        <note>catalytic</note>
    </ligand>
</feature>
<keyword evidence="8 10" id="KW-0862">Zinc</keyword>
<dbReference type="UniPathway" id="UPA00051">
    <property type="reaction ID" value="UER00082"/>
</dbReference>
<dbReference type="Gene3D" id="3.20.20.210">
    <property type="match status" value="2"/>
</dbReference>
<evidence type="ECO:0000256" key="2">
    <source>
        <dbReference type="ARBA" id="ARBA00004681"/>
    </source>
</evidence>
<comment type="cofactor">
    <cofactor evidence="12">
        <name>Zn(2+)</name>
        <dbReference type="ChEBI" id="CHEBI:29105"/>
    </cofactor>
    <text evidence="12">Binds 2 Zn(2+) ions per subunit.</text>
</comment>
<dbReference type="EC" id="2.1.1.14" evidence="10"/>
<evidence type="ECO:0000313" key="16">
    <source>
        <dbReference type="EMBL" id="PJG57401.1"/>
    </source>
</evidence>
<feature type="binding site" evidence="12">
    <location>
        <position position="655"/>
    </location>
    <ligand>
        <name>Zn(2+)</name>
        <dbReference type="ChEBI" id="CHEBI:29105"/>
        <label>1</label>
        <note>catalytic</note>
    </ligand>
</feature>